<evidence type="ECO:0000313" key="1">
    <source>
        <dbReference type="EMBL" id="MYM70540.1"/>
    </source>
</evidence>
<gene>
    <name evidence="1" type="ORF">GTP45_27560</name>
</gene>
<organism evidence="1 2">
    <name type="scientific">Duganella rivi</name>
    <dbReference type="NCBI Taxonomy" id="2666083"/>
    <lineage>
        <taxon>Bacteria</taxon>
        <taxon>Pseudomonadati</taxon>
        <taxon>Pseudomonadota</taxon>
        <taxon>Betaproteobacteria</taxon>
        <taxon>Burkholderiales</taxon>
        <taxon>Oxalobacteraceae</taxon>
        <taxon>Telluria group</taxon>
        <taxon>Duganella</taxon>
    </lineage>
</organism>
<sequence length="151" mass="16321">MKIVFVTDGRVVGTALPTSPLVVVECPSQDVVKILVATETQVEEGWTHDVVDGVDVFSKPTPKPPTVGPNEFHFLWTIQEQMVIEELRADDVGVNLFMRRLDDPRTTEVVLSASAVQAAIAHTIDALVAAGVIAPENRDKRLAAIISGKPV</sequence>
<name>A0A7X4KER7_9BURK</name>
<evidence type="ECO:0000313" key="2">
    <source>
        <dbReference type="Proteomes" id="UP000450012"/>
    </source>
</evidence>
<dbReference type="RefSeq" id="WP_161017040.1">
    <property type="nucleotide sequence ID" value="NZ_WWCK01000011.1"/>
</dbReference>
<dbReference type="Proteomes" id="UP000450012">
    <property type="component" value="Unassembled WGS sequence"/>
</dbReference>
<accession>A0A7X4KER7</accession>
<protein>
    <submittedName>
        <fullName evidence="1">Uncharacterized protein</fullName>
    </submittedName>
</protein>
<dbReference type="EMBL" id="WWCK01000011">
    <property type="protein sequence ID" value="MYM70540.1"/>
    <property type="molecule type" value="Genomic_DNA"/>
</dbReference>
<reference evidence="1 2" key="1">
    <citation type="submission" date="2019-12" db="EMBL/GenBank/DDBJ databases">
        <title>Novel species isolated from a subtropical stream in China.</title>
        <authorList>
            <person name="Lu H."/>
        </authorList>
    </citation>
    <scope>NUCLEOTIDE SEQUENCE [LARGE SCALE GENOMIC DNA]</scope>
    <source>
        <strain evidence="1 2">FT55W</strain>
    </source>
</reference>
<comment type="caution">
    <text evidence="1">The sequence shown here is derived from an EMBL/GenBank/DDBJ whole genome shotgun (WGS) entry which is preliminary data.</text>
</comment>
<keyword evidence="2" id="KW-1185">Reference proteome</keyword>
<dbReference type="AlphaFoldDB" id="A0A7X4KER7"/>
<proteinExistence type="predicted"/>